<proteinExistence type="predicted"/>
<protein>
    <submittedName>
        <fullName evidence="2">Unannotated protein</fullName>
    </submittedName>
</protein>
<name>A0A6J6FHU7_9ZZZZ</name>
<dbReference type="EMBL" id="CAEZTS010000108">
    <property type="protein sequence ID" value="CAB4583988.1"/>
    <property type="molecule type" value="Genomic_DNA"/>
</dbReference>
<accession>A0A6J6FHU7</accession>
<gene>
    <name evidence="2" type="ORF">UFOPK1722_01222</name>
</gene>
<evidence type="ECO:0000256" key="1">
    <source>
        <dbReference type="SAM" id="MobiDB-lite"/>
    </source>
</evidence>
<feature type="region of interest" description="Disordered" evidence="1">
    <location>
        <begin position="45"/>
        <end position="69"/>
    </location>
</feature>
<dbReference type="AlphaFoldDB" id="A0A6J6FHU7"/>
<organism evidence="2">
    <name type="scientific">freshwater metagenome</name>
    <dbReference type="NCBI Taxonomy" id="449393"/>
    <lineage>
        <taxon>unclassified sequences</taxon>
        <taxon>metagenomes</taxon>
        <taxon>ecological metagenomes</taxon>
    </lineage>
</organism>
<reference evidence="2" key="1">
    <citation type="submission" date="2020-05" db="EMBL/GenBank/DDBJ databases">
        <authorList>
            <person name="Chiriac C."/>
            <person name="Salcher M."/>
            <person name="Ghai R."/>
            <person name="Kavagutti S V."/>
        </authorList>
    </citation>
    <scope>NUCLEOTIDE SEQUENCE</scope>
</reference>
<evidence type="ECO:0000313" key="2">
    <source>
        <dbReference type="EMBL" id="CAB4583988.1"/>
    </source>
</evidence>
<sequence>MNTAPPAMEMFFMKPIMSACLACGSSMAQKLCIFTAMITRMAAKTMAPRSAHTPRITDRPPRSSTTPEP</sequence>